<protein>
    <submittedName>
        <fullName evidence="1">Uncharacterized protein</fullName>
    </submittedName>
</protein>
<dbReference type="AlphaFoldDB" id="A0A2B4RLF9"/>
<comment type="caution">
    <text evidence="1">The sequence shown here is derived from an EMBL/GenBank/DDBJ whole genome shotgun (WGS) entry which is preliminary data.</text>
</comment>
<name>A0A2B4RLF9_STYPI</name>
<gene>
    <name evidence="1" type="ORF">AWC38_SpisGene16333</name>
</gene>
<dbReference type="EMBL" id="LSMT01000369">
    <property type="protein sequence ID" value="PFX19254.1"/>
    <property type="molecule type" value="Genomic_DNA"/>
</dbReference>
<dbReference type="OrthoDB" id="6013540at2759"/>
<evidence type="ECO:0000313" key="2">
    <source>
        <dbReference type="Proteomes" id="UP000225706"/>
    </source>
</evidence>
<sequence>MVETVRLVNENTSNDELGGPIFASSPIVHQVAIVAELCGIYQMCWEPAINQCASLQGSNFDNSACGKHQQSQQSSDDVEIMVMHPTLTSNRMIVGNMIAGQWHLSIQFVAHIADLGEGESLDETVVDSDEVSKRRLMEGFVKR</sequence>
<organism evidence="1 2">
    <name type="scientific">Stylophora pistillata</name>
    <name type="common">Smooth cauliflower coral</name>
    <dbReference type="NCBI Taxonomy" id="50429"/>
    <lineage>
        <taxon>Eukaryota</taxon>
        <taxon>Metazoa</taxon>
        <taxon>Cnidaria</taxon>
        <taxon>Anthozoa</taxon>
        <taxon>Hexacorallia</taxon>
        <taxon>Scleractinia</taxon>
        <taxon>Astrocoeniina</taxon>
        <taxon>Pocilloporidae</taxon>
        <taxon>Stylophora</taxon>
    </lineage>
</organism>
<proteinExistence type="predicted"/>
<dbReference type="Proteomes" id="UP000225706">
    <property type="component" value="Unassembled WGS sequence"/>
</dbReference>
<evidence type="ECO:0000313" key="1">
    <source>
        <dbReference type="EMBL" id="PFX19254.1"/>
    </source>
</evidence>
<accession>A0A2B4RLF9</accession>
<reference evidence="2" key="1">
    <citation type="journal article" date="2017" name="bioRxiv">
        <title>Comparative analysis of the genomes of Stylophora pistillata and Acropora digitifera provides evidence for extensive differences between species of corals.</title>
        <authorList>
            <person name="Voolstra C.R."/>
            <person name="Li Y."/>
            <person name="Liew Y.J."/>
            <person name="Baumgarten S."/>
            <person name="Zoccola D."/>
            <person name="Flot J.-F."/>
            <person name="Tambutte S."/>
            <person name="Allemand D."/>
            <person name="Aranda M."/>
        </authorList>
    </citation>
    <scope>NUCLEOTIDE SEQUENCE [LARGE SCALE GENOMIC DNA]</scope>
</reference>
<keyword evidence="2" id="KW-1185">Reference proteome</keyword>